<dbReference type="CDD" id="cd00432">
    <property type="entry name" value="Ribosomal_L18_L5e"/>
    <property type="match status" value="1"/>
</dbReference>
<dbReference type="RefSeq" id="YP_007890494.1">
    <property type="nucleotide sequence ID" value="NC_021124.1"/>
</dbReference>
<name>M4QKJ0_ANDGO</name>
<dbReference type="InterPro" id="IPR057268">
    <property type="entry name" value="Ribosomal_L18"/>
</dbReference>
<dbReference type="EMBL" id="KC353352">
    <property type="protein sequence ID" value="AGH23988.1"/>
    <property type="molecule type" value="Genomic_DNA"/>
</dbReference>
<keyword evidence="4" id="KW-0496">Mitochondrion</keyword>
<geneLocation type="mitochondrion" evidence="4"/>
<keyword evidence="2 4" id="KW-0689">Ribosomal protein</keyword>
<dbReference type="GO" id="GO:0005840">
    <property type="term" value="C:ribosome"/>
    <property type="evidence" value="ECO:0007669"/>
    <property type="project" value="UniProtKB-KW"/>
</dbReference>
<dbReference type="GO" id="GO:0003735">
    <property type="term" value="F:structural constituent of ribosome"/>
    <property type="evidence" value="ECO:0007669"/>
    <property type="project" value="InterPro"/>
</dbReference>
<dbReference type="GeneID" id="15332829"/>
<dbReference type="SUPFAM" id="SSF53137">
    <property type="entry name" value="Translational machinery components"/>
    <property type="match status" value="1"/>
</dbReference>
<organism evidence="4">
    <name type="scientific">Andalucia godoyi</name>
    <name type="common">Flagellate</name>
    <dbReference type="NCBI Taxonomy" id="505711"/>
    <lineage>
        <taxon>Eukaryota</taxon>
        <taxon>Discoba</taxon>
        <taxon>Jakobida</taxon>
        <taxon>Andalucina</taxon>
        <taxon>Andaluciidae</taxon>
        <taxon>Andalucia</taxon>
    </lineage>
</organism>
<keyword evidence="3" id="KW-0687">Ribonucleoprotein</keyword>
<evidence type="ECO:0000313" key="4">
    <source>
        <dbReference type="EMBL" id="AGH23988.1"/>
    </source>
</evidence>
<evidence type="ECO:0000256" key="2">
    <source>
        <dbReference type="ARBA" id="ARBA00022980"/>
    </source>
</evidence>
<proteinExistence type="inferred from homology"/>
<sequence>MSSLTTKLHQQVQDYRSQDWMYLHVWKTNQHLYTQILHPLSGQVILSLSTLDPVIRLQLTHGNTLEAARLLGVEFAKMAQEAGFLHFKIWKTEKNQTRFYHGRLEAFLHSLSPLFLE</sequence>
<gene>
    <name evidence="4" type="primary">rpl18</name>
</gene>
<comment type="similarity">
    <text evidence="1">Belongs to the universal ribosomal protein uL18 family.</text>
</comment>
<dbReference type="InterPro" id="IPR005484">
    <property type="entry name" value="Ribosomal_uL18_bac/plant/anim"/>
</dbReference>
<reference evidence="4" key="1">
    <citation type="journal article" date="2013" name="Genome Biol. Evol.">
        <title>Strikingly bacteria-like and gene-rich mitochondrial genomes throughout jakobid protists.</title>
        <authorList>
            <person name="Burger G."/>
            <person name="Gray M.W."/>
            <person name="Forget L."/>
            <person name="Lang B.F."/>
        </authorList>
    </citation>
    <scope>NUCLEOTIDE SEQUENCE</scope>
    <source>
        <strain evidence="4">ATCC PRA-185</strain>
    </source>
</reference>
<accession>M4QKJ0</accession>
<dbReference type="Gene3D" id="3.30.420.100">
    <property type="match status" value="1"/>
</dbReference>
<dbReference type="GO" id="GO:1990904">
    <property type="term" value="C:ribonucleoprotein complex"/>
    <property type="evidence" value="ECO:0007669"/>
    <property type="project" value="UniProtKB-KW"/>
</dbReference>
<dbReference type="AlphaFoldDB" id="M4QKJ0"/>
<dbReference type="Pfam" id="PF00861">
    <property type="entry name" value="Ribosomal_L18p"/>
    <property type="match status" value="1"/>
</dbReference>
<dbReference type="GO" id="GO:0006412">
    <property type="term" value="P:translation"/>
    <property type="evidence" value="ECO:0007669"/>
    <property type="project" value="InterPro"/>
</dbReference>
<evidence type="ECO:0000256" key="3">
    <source>
        <dbReference type="ARBA" id="ARBA00023274"/>
    </source>
</evidence>
<protein>
    <submittedName>
        <fullName evidence="4">Ribosomal protein L18</fullName>
    </submittedName>
</protein>
<evidence type="ECO:0000256" key="1">
    <source>
        <dbReference type="ARBA" id="ARBA00007116"/>
    </source>
</evidence>